<dbReference type="GO" id="GO:0006207">
    <property type="term" value="P:'de novo' pyrimidine nucleobase biosynthetic process"/>
    <property type="evidence" value="ECO:0007669"/>
    <property type="project" value="InterPro"/>
</dbReference>
<evidence type="ECO:0000256" key="6">
    <source>
        <dbReference type="ARBA" id="ARBA00023239"/>
    </source>
</evidence>
<keyword evidence="6 9" id="KW-0456">Lyase</keyword>
<evidence type="ECO:0000256" key="12">
    <source>
        <dbReference type="RuleBase" id="RU000512"/>
    </source>
</evidence>
<feature type="active site" description="For OMPdecase activity" evidence="10">
    <location>
        <position position="57"/>
    </location>
</feature>
<name>A0A4Y8LMN7_9BACL</name>
<comment type="pathway">
    <text evidence="2 9 12">Pyrimidine metabolism; UMP biosynthesis via de novo pathway; UMP from orotate: step 2/2.</text>
</comment>
<sequence length="236" mass="25508">MEKLPILALDFTGSETKKFLSHFDEQLFVKVGMELFYESGPAIVHDIKSMGHKIFLDLKLHDIPTTVQKAMKQLAALEVDLVNVHAAGGLKMMEAAVNGLEQGSIGKARPEIIAVTQLTSTSESQMQNEQNISGTLSDSVKNLAALSIEAGLDGIVCSAADCPYLVPDFGSDFKYVTPGIRPRGSAANDQVRTASPEEARKLGASAIVVGRAITQSDNPVERYFQIKKEWGGTDEK</sequence>
<keyword evidence="15" id="KW-1185">Reference proteome</keyword>
<dbReference type="InterPro" id="IPR018089">
    <property type="entry name" value="OMPdecase_AS"/>
</dbReference>
<evidence type="ECO:0000256" key="8">
    <source>
        <dbReference type="ARBA" id="ARBA00061012"/>
    </source>
</evidence>
<dbReference type="PANTHER" id="PTHR32119">
    <property type="entry name" value="OROTIDINE 5'-PHOSPHATE DECARBOXYLASE"/>
    <property type="match status" value="1"/>
</dbReference>
<keyword evidence="4 9" id="KW-0210">Decarboxylase</keyword>
<dbReference type="OrthoDB" id="9806203at2"/>
<dbReference type="NCBIfam" id="NF001273">
    <property type="entry name" value="PRK00230.1"/>
    <property type="match status" value="1"/>
</dbReference>
<dbReference type="GO" id="GO:0044205">
    <property type="term" value="P:'de novo' UMP biosynthetic process"/>
    <property type="evidence" value="ECO:0007669"/>
    <property type="project" value="UniProtKB-UniRule"/>
</dbReference>
<dbReference type="PANTHER" id="PTHR32119:SF2">
    <property type="entry name" value="OROTIDINE 5'-PHOSPHATE DECARBOXYLASE"/>
    <property type="match status" value="1"/>
</dbReference>
<feature type="binding site" evidence="9 11">
    <location>
        <position position="210"/>
    </location>
    <ligand>
        <name>substrate</name>
    </ligand>
</feature>
<reference evidence="14 15" key="1">
    <citation type="submission" date="2019-03" db="EMBL/GenBank/DDBJ databases">
        <authorList>
            <person name="Yang Y."/>
        </authorList>
    </citation>
    <scope>NUCLEOTIDE SEQUENCE [LARGE SCALE GENOMIC DNA]</scope>
    <source>
        <strain evidence="14 15">ASL-1</strain>
    </source>
</reference>
<feature type="active site" description="For OMPdecase activity" evidence="10">
    <location>
        <position position="62"/>
    </location>
</feature>
<dbReference type="Gene3D" id="3.20.20.70">
    <property type="entry name" value="Aldolase class I"/>
    <property type="match status" value="1"/>
</dbReference>
<dbReference type="InterPro" id="IPR011060">
    <property type="entry name" value="RibuloseP-bd_barrel"/>
</dbReference>
<feature type="binding site" evidence="9 11">
    <location>
        <position position="30"/>
    </location>
    <ligand>
        <name>substrate</name>
    </ligand>
</feature>
<gene>
    <name evidence="9 14" type="primary">pyrF</name>
    <name evidence="14" type="ORF">E2626_02545</name>
</gene>
<evidence type="ECO:0000313" key="14">
    <source>
        <dbReference type="EMBL" id="TFE02701.1"/>
    </source>
</evidence>
<evidence type="ECO:0000256" key="2">
    <source>
        <dbReference type="ARBA" id="ARBA00004861"/>
    </source>
</evidence>
<keyword evidence="5 9" id="KW-0665">Pyrimidine biosynthesis</keyword>
<dbReference type="GO" id="GO:0004590">
    <property type="term" value="F:orotidine-5'-phosphate decarboxylase activity"/>
    <property type="evidence" value="ECO:0007669"/>
    <property type="project" value="UniProtKB-UniRule"/>
</dbReference>
<evidence type="ECO:0000256" key="7">
    <source>
        <dbReference type="ARBA" id="ARBA00049157"/>
    </source>
</evidence>
<dbReference type="InterPro" id="IPR014732">
    <property type="entry name" value="OMPdecase"/>
</dbReference>
<dbReference type="SUPFAM" id="SSF51366">
    <property type="entry name" value="Ribulose-phoshate binding barrel"/>
    <property type="match status" value="1"/>
</dbReference>
<dbReference type="Proteomes" id="UP000297776">
    <property type="component" value="Unassembled WGS sequence"/>
</dbReference>
<dbReference type="HAMAP" id="MF_01200_B">
    <property type="entry name" value="OMPdecase_type1_B"/>
    <property type="match status" value="1"/>
</dbReference>
<comment type="function">
    <text evidence="1 9">Catalyzes the decarboxylation of orotidine 5'-monophosphate (OMP) to uridine 5'-monophosphate (UMP).</text>
</comment>
<feature type="active site" description="Proton donor" evidence="9">
    <location>
        <position position="59"/>
    </location>
</feature>
<organism evidence="14 15">
    <name type="scientific">Jeotgalibacillus salarius</name>
    <dbReference type="NCBI Taxonomy" id="546023"/>
    <lineage>
        <taxon>Bacteria</taxon>
        <taxon>Bacillati</taxon>
        <taxon>Bacillota</taxon>
        <taxon>Bacilli</taxon>
        <taxon>Bacillales</taxon>
        <taxon>Caryophanaceae</taxon>
        <taxon>Jeotgalibacillus</taxon>
    </lineage>
</organism>
<feature type="active site" description="For OMPdecase activity" evidence="10">
    <location>
        <position position="59"/>
    </location>
</feature>
<accession>A0A4Y8LMN7</accession>
<proteinExistence type="inferred from homology"/>
<evidence type="ECO:0000256" key="11">
    <source>
        <dbReference type="PIRSR" id="PIRSR614732-2"/>
    </source>
</evidence>
<comment type="subunit">
    <text evidence="3 9">Homodimer.</text>
</comment>
<evidence type="ECO:0000256" key="3">
    <source>
        <dbReference type="ARBA" id="ARBA00011738"/>
    </source>
</evidence>
<feature type="binding site" evidence="9 11">
    <location>
        <position position="190"/>
    </location>
    <ligand>
        <name>substrate</name>
    </ligand>
</feature>
<feature type="domain" description="Orotidine 5'-phosphate decarboxylase" evidence="13">
    <location>
        <begin position="4"/>
        <end position="226"/>
    </location>
</feature>
<dbReference type="PROSITE" id="PS00156">
    <property type="entry name" value="OMPDECASE"/>
    <property type="match status" value="1"/>
</dbReference>
<feature type="binding site" evidence="9 11">
    <location>
        <position position="119"/>
    </location>
    <ligand>
        <name>substrate</name>
    </ligand>
</feature>
<dbReference type="GO" id="GO:0005829">
    <property type="term" value="C:cytosol"/>
    <property type="evidence" value="ECO:0007669"/>
    <property type="project" value="TreeGrafter"/>
</dbReference>
<evidence type="ECO:0000256" key="9">
    <source>
        <dbReference type="HAMAP-Rule" id="MF_01200"/>
    </source>
</evidence>
<dbReference type="NCBIfam" id="TIGR01740">
    <property type="entry name" value="pyrF"/>
    <property type="match status" value="1"/>
</dbReference>
<evidence type="ECO:0000256" key="5">
    <source>
        <dbReference type="ARBA" id="ARBA00022975"/>
    </source>
</evidence>
<comment type="caution">
    <text evidence="14">The sequence shown here is derived from an EMBL/GenBank/DDBJ whole genome shotgun (WGS) entry which is preliminary data.</text>
</comment>
<feature type="binding site" evidence="9 11">
    <location>
        <position position="211"/>
    </location>
    <ligand>
        <name>substrate</name>
    </ligand>
</feature>
<evidence type="ECO:0000256" key="1">
    <source>
        <dbReference type="ARBA" id="ARBA00002356"/>
    </source>
</evidence>
<dbReference type="SMART" id="SM00934">
    <property type="entry name" value="OMPdecase"/>
    <property type="match status" value="1"/>
</dbReference>
<dbReference type="InterPro" id="IPR001754">
    <property type="entry name" value="OMPdeCOase_dom"/>
</dbReference>
<dbReference type="AlphaFoldDB" id="A0A4Y8LMN7"/>
<feature type="binding site" evidence="9 11">
    <location>
        <position position="10"/>
    </location>
    <ligand>
        <name>substrate</name>
    </ligand>
</feature>
<evidence type="ECO:0000256" key="10">
    <source>
        <dbReference type="PIRSR" id="PIRSR614732-1"/>
    </source>
</evidence>
<dbReference type="InterPro" id="IPR047596">
    <property type="entry name" value="OMPdecase_bac"/>
</dbReference>
<comment type="catalytic activity">
    <reaction evidence="7 9 12">
        <text>orotidine 5'-phosphate + H(+) = UMP + CO2</text>
        <dbReference type="Rhea" id="RHEA:11596"/>
        <dbReference type="ChEBI" id="CHEBI:15378"/>
        <dbReference type="ChEBI" id="CHEBI:16526"/>
        <dbReference type="ChEBI" id="CHEBI:57538"/>
        <dbReference type="ChEBI" id="CHEBI:57865"/>
        <dbReference type="EC" id="4.1.1.23"/>
    </reaction>
</comment>
<feature type="binding site" evidence="9 11">
    <location>
        <position position="181"/>
    </location>
    <ligand>
        <name>substrate</name>
    </ligand>
</feature>
<dbReference type="InterPro" id="IPR013785">
    <property type="entry name" value="Aldolase_TIM"/>
</dbReference>
<dbReference type="FunFam" id="3.20.20.70:FF:000015">
    <property type="entry name" value="Orotidine 5'-phosphate decarboxylase"/>
    <property type="match status" value="1"/>
</dbReference>
<evidence type="ECO:0000256" key="4">
    <source>
        <dbReference type="ARBA" id="ARBA00022793"/>
    </source>
</evidence>
<dbReference type="UniPathway" id="UPA00070">
    <property type="reaction ID" value="UER00120"/>
</dbReference>
<evidence type="ECO:0000259" key="13">
    <source>
        <dbReference type="SMART" id="SM00934"/>
    </source>
</evidence>
<dbReference type="Pfam" id="PF00215">
    <property type="entry name" value="OMPdecase"/>
    <property type="match status" value="1"/>
</dbReference>
<comment type="similarity">
    <text evidence="8 9">Belongs to the OMP decarboxylase family. Type 1 subfamily.</text>
</comment>
<dbReference type="EMBL" id="SORX01000002">
    <property type="protein sequence ID" value="TFE02701.1"/>
    <property type="molecule type" value="Genomic_DNA"/>
</dbReference>
<dbReference type="EC" id="4.1.1.23" evidence="9"/>
<feature type="binding site" evidence="9">
    <location>
        <begin position="57"/>
        <end position="66"/>
    </location>
    <ligand>
        <name>substrate</name>
    </ligand>
</feature>
<evidence type="ECO:0000313" key="15">
    <source>
        <dbReference type="Proteomes" id="UP000297776"/>
    </source>
</evidence>
<protein>
    <recommendedName>
        <fullName evidence="9">Orotidine 5'-phosphate decarboxylase</fullName>
        <ecNumber evidence="9">4.1.1.23</ecNumber>
    </recommendedName>
    <alternativeName>
        <fullName evidence="9">OMP decarboxylase</fullName>
        <shortName evidence="9">OMPDCase</shortName>
        <shortName evidence="9">OMPdecase</shortName>
    </alternativeName>
</protein>
<dbReference type="RefSeq" id="WP_134379364.1">
    <property type="nucleotide sequence ID" value="NZ_SORX01000002.1"/>
</dbReference>
<dbReference type="CDD" id="cd04725">
    <property type="entry name" value="OMP_decarboxylase_like"/>
    <property type="match status" value="1"/>
</dbReference>